<gene>
    <name evidence="3" type="ordered locus">Srot_0098</name>
</gene>
<keyword evidence="4" id="KW-1185">Reference proteome</keyword>
<dbReference type="HOGENOM" id="CLU_105871_0_0_11"/>
<protein>
    <submittedName>
        <fullName evidence="3">Uncharacterized protein</fullName>
    </submittedName>
</protein>
<feature type="chain" id="PRO_5003091773" evidence="2">
    <location>
        <begin position="30"/>
        <end position="208"/>
    </location>
</feature>
<dbReference type="Proteomes" id="UP000002247">
    <property type="component" value="Chromosome"/>
</dbReference>
<sequence length="208" mass="21596">MTGQSLRTAASGALLVGALLVAGWSGNSAADPDFPDIPQANADVSQESGAAQQRQGSTEQSTAEEDTAGQATAPEDDNAPADGLASPQDCVVIKHLVAHVDVLLQRQVSVTQGFPTGKEGEQAVSLDLDLLNQALPFLVGAETGVQDAVQRAKVTKYKNDLGQLSLVLAERKTQNLSAPAPYAWVDKLSAASNQAGRDYLDIGNSCVV</sequence>
<evidence type="ECO:0000256" key="2">
    <source>
        <dbReference type="SAM" id="SignalP"/>
    </source>
</evidence>
<dbReference type="EMBL" id="CP001958">
    <property type="protein sequence ID" value="ADG96589.1"/>
    <property type="molecule type" value="Genomic_DNA"/>
</dbReference>
<feature type="region of interest" description="Disordered" evidence="1">
    <location>
        <begin position="27"/>
        <end position="84"/>
    </location>
</feature>
<feature type="signal peptide" evidence="2">
    <location>
        <begin position="1"/>
        <end position="29"/>
    </location>
</feature>
<dbReference type="AlphaFoldDB" id="D6Z9R2"/>
<evidence type="ECO:0000313" key="3">
    <source>
        <dbReference type="EMBL" id="ADG96589.1"/>
    </source>
</evidence>
<accession>D6Z9R2</accession>
<name>D6Z9R2_SEGRD</name>
<dbReference type="KEGG" id="srt:Srot_0098"/>
<proteinExistence type="predicted"/>
<evidence type="ECO:0000313" key="4">
    <source>
        <dbReference type="Proteomes" id="UP000002247"/>
    </source>
</evidence>
<reference evidence="3 4" key="1">
    <citation type="journal article" date="2010" name="Stand. Genomic Sci.">
        <title>Complete genome sequence of Segniliparus rotundus type strain (CDC 1076).</title>
        <authorList>
            <person name="Sikorski J."/>
            <person name="Lapidus A."/>
            <person name="Copeland A."/>
            <person name="Misra M."/>
            <person name="Glavina Del Rio T."/>
            <person name="Nolan M."/>
            <person name="Lucas S."/>
            <person name="Chen F."/>
            <person name="Tice H."/>
            <person name="Cheng J.F."/>
            <person name="Jando M."/>
            <person name="Schneider S."/>
            <person name="Bruce D."/>
            <person name="Goodwin L."/>
            <person name="Pitluck S."/>
            <person name="Liolios K."/>
            <person name="Mikhailova N."/>
            <person name="Pati A."/>
            <person name="Ivanova N."/>
            <person name="Mavromatis K."/>
            <person name="Chen A."/>
            <person name="Palaniappan K."/>
            <person name="Chertkov O."/>
            <person name="Land M."/>
            <person name="Hauser L."/>
            <person name="Chang Y.J."/>
            <person name="Jeffries C.D."/>
            <person name="Brettin T."/>
            <person name="Detter J.C."/>
            <person name="Han C."/>
            <person name="Rohde M."/>
            <person name="Goker M."/>
            <person name="Bristow J."/>
            <person name="Eisen J.A."/>
            <person name="Markowitz V."/>
            <person name="Hugenholtz P."/>
            <person name="Kyrpides N.C."/>
            <person name="Klenk H.P."/>
        </authorList>
    </citation>
    <scope>NUCLEOTIDE SEQUENCE [LARGE SCALE GENOMIC DNA]</scope>
    <source>
        <strain evidence="4">ATCC BAA-972 / CDC 1076 / CIP 108378 / DSM 44985 / JCM 13578</strain>
    </source>
</reference>
<organism evidence="3 4">
    <name type="scientific">Segniliparus rotundus (strain ATCC BAA-972 / CDC 1076 / CIP 108378 / DSM 44985 / JCM 13578)</name>
    <dbReference type="NCBI Taxonomy" id="640132"/>
    <lineage>
        <taxon>Bacteria</taxon>
        <taxon>Bacillati</taxon>
        <taxon>Actinomycetota</taxon>
        <taxon>Actinomycetes</taxon>
        <taxon>Mycobacteriales</taxon>
        <taxon>Segniliparaceae</taxon>
        <taxon>Segniliparus</taxon>
    </lineage>
</organism>
<dbReference type="RefSeq" id="WP_013137045.1">
    <property type="nucleotide sequence ID" value="NC_014168.1"/>
</dbReference>
<feature type="compositionally biased region" description="Polar residues" evidence="1">
    <location>
        <begin position="42"/>
        <end position="61"/>
    </location>
</feature>
<evidence type="ECO:0000256" key="1">
    <source>
        <dbReference type="SAM" id="MobiDB-lite"/>
    </source>
</evidence>
<dbReference type="STRING" id="640132.Srot_0098"/>
<keyword evidence="2" id="KW-0732">Signal</keyword>